<evidence type="ECO:0000256" key="5">
    <source>
        <dbReference type="ARBA" id="ARBA00022989"/>
    </source>
</evidence>
<dbReference type="AlphaFoldDB" id="A0A4R1Q427"/>
<organism evidence="9 10">
    <name type="scientific">Anaerospora hongkongensis</name>
    <dbReference type="NCBI Taxonomy" id="244830"/>
    <lineage>
        <taxon>Bacteria</taxon>
        <taxon>Bacillati</taxon>
        <taxon>Bacillota</taxon>
        <taxon>Negativicutes</taxon>
        <taxon>Selenomonadales</taxon>
        <taxon>Sporomusaceae</taxon>
        <taxon>Anaerospora</taxon>
    </lineage>
</organism>
<dbReference type="Pfam" id="PF00528">
    <property type="entry name" value="BPD_transp_1"/>
    <property type="match status" value="1"/>
</dbReference>
<feature type="transmembrane region" description="Helical" evidence="7">
    <location>
        <begin position="188"/>
        <end position="217"/>
    </location>
</feature>
<evidence type="ECO:0000256" key="6">
    <source>
        <dbReference type="ARBA" id="ARBA00023136"/>
    </source>
</evidence>
<dbReference type="PROSITE" id="PS50928">
    <property type="entry name" value="ABC_TM1"/>
    <property type="match status" value="1"/>
</dbReference>
<dbReference type="Pfam" id="PF12911">
    <property type="entry name" value="OppC_N"/>
    <property type="match status" value="1"/>
</dbReference>
<evidence type="ECO:0000313" key="10">
    <source>
        <dbReference type="Proteomes" id="UP000295063"/>
    </source>
</evidence>
<dbReference type="InterPro" id="IPR035906">
    <property type="entry name" value="MetI-like_sf"/>
</dbReference>
<feature type="transmembrane region" description="Helical" evidence="7">
    <location>
        <begin position="12"/>
        <end position="32"/>
    </location>
</feature>
<dbReference type="EMBL" id="SLUI01000012">
    <property type="protein sequence ID" value="TCL35454.1"/>
    <property type="molecule type" value="Genomic_DNA"/>
</dbReference>
<dbReference type="GO" id="GO:0055085">
    <property type="term" value="P:transmembrane transport"/>
    <property type="evidence" value="ECO:0007669"/>
    <property type="project" value="InterPro"/>
</dbReference>
<dbReference type="SUPFAM" id="SSF161098">
    <property type="entry name" value="MetI-like"/>
    <property type="match status" value="1"/>
</dbReference>
<dbReference type="Proteomes" id="UP000295063">
    <property type="component" value="Unassembled WGS sequence"/>
</dbReference>
<comment type="subcellular location">
    <subcellularLocation>
        <location evidence="1 7">Cell membrane</location>
        <topology evidence="1 7">Multi-pass membrane protein</topology>
    </subcellularLocation>
</comment>
<dbReference type="InterPro" id="IPR025966">
    <property type="entry name" value="OppC_N"/>
</dbReference>
<dbReference type="RefSeq" id="WP_424218075.1">
    <property type="nucleotide sequence ID" value="NZ_SLUI01000012.1"/>
</dbReference>
<evidence type="ECO:0000256" key="4">
    <source>
        <dbReference type="ARBA" id="ARBA00022692"/>
    </source>
</evidence>
<keyword evidence="2 7" id="KW-0813">Transport</keyword>
<dbReference type="PANTHER" id="PTHR43386:SF25">
    <property type="entry name" value="PEPTIDE ABC TRANSPORTER PERMEASE PROTEIN"/>
    <property type="match status" value="1"/>
</dbReference>
<dbReference type="InterPro" id="IPR000515">
    <property type="entry name" value="MetI-like"/>
</dbReference>
<dbReference type="NCBIfam" id="NF045474">
    <property type="entry name" value="Opp2C"/>
    <property type="match status" value="1"/>
</dbReference>
<dbReference type="InterPro" id="IPR053385">
    <property type="entry name" value="ABC_transport_permease"/>
</dbReference>
<accession>A0A4R1Q427</accession>
<keyword evidence="3" id="KW-1003">Cell membrane</keyword>
<dbReference type="Gene3D" id="1.10.3720.10">
    <property type="entry name" value="MetI-like"/>
    <property type="match status" value="1"/>
</dbReference>
<keyword evidence="6 7" id="KW-0472">Membrane</keyword>
<evidence type="ECO:0000313" key="9">
    <source>
        <dbReference type="EMBL" id="TCL35454.1"/>
    </source>
</evidence>
<proteinExistence type="inferred from homology"/>
<feature type="transmembrane region" description="Helical" evidence="7">
    <location>
        <begin position="75"/>
        <end position="100"/>
    </location>
</feature>
<keyword evidence="10" id="KW-1185">Reference proteome</keyword>
<keyword evidence="4 7" id="KW-0812">Transmembrane</keyword>
<evidence type="ECO:0000259" key="8">
    <source>
        <dbReference type="PROSITE" id="PS50928"/>
    </source>
</evidence>
<protein>
    <submittedName>
        <fullName evidence="9">Peptide/nickel transport system permease protein</fullName>
    </submittedName>
</protein>
<evidence type="ECO:0000256" key="1">
    <source>
        <dbReference type="ARBA" id="ARBA00004651"/>
    </source>
</evidence>
<dbReference type="CDD" id="cd06261">
    <property type="entry name" value="TM_PBP2"/>
    <property type="match status" value="1"/>
</dbReference>
<evidence type="ECO:0000256" key="2">
    <source>
        <dbReference type="ARBA" id="ARBA00022448"/>
    </source>
</evidence>
<dbReference type="PANTHER" id="PTHR43386">
    <property type="entry name" value="OLIGOPEPTIDE TRANSPORT SYSTEM PERMEASE PROTEIN APPC"/>
    <property type="match status" value="1"/>
</dbReference>
<reference evidence="9 10" key="1">
    <citation type="submission" date="2019-03" db="EMBL/GenBank/DDBJ databases">
        <title>Genomic Encyclopedia of Type Strains, Phase IV (KMG-IV): sequencing the most valuable type-strain genomes for metagenomic binning, comparative biology and taxonomic classification.</title>
        <authorList>
            <person name="Goeker M."/>
        </authorList>
    </citation>
    <scope>NUCLEOTIDE SEQUENCE [LARGE SCALE GENOMIC DNA]</scope>
    <source>
        <strain evidence="9 10">DSM 15969</strain>
    </source>
</reference>
<feature type="transmembrane region" description="Helical" evidence="7">
    <location>
        <begin position="120"/>
        <end position="144"/>
    </location>
</feature>
<dbReference type="InterPro" id="IPR050366">
    <property type="entry name" value="BP-dependent_transpt_permease"/>
</dbReference>
<name>A0A4R1Q427_9FIRM</name>
<evidence type="ECO:0000256" key="3">
    <source>
        <dbReference type="ARBA" id="ARBA00022475"/>
    </source>
</evidence>
<comment type="caution">
    <text evidence="9">The sequence shown here is derived from an EMBL/GenBank/DDBJ whole genome shotgun (WGS) entry which is preliminary data.</text>
</comment>
<feature type="transmembrane region" description="Helical" evidence="7">
    <location>
        <begin position="237"/>
        <end position="259"/>
    </location>
</feature>
<sequence length="273" mass="30039">MEKLKKDNFLFWLYTFLVLLILSFAVFAPWLVPYDPFDAVMRQSLQAPSDDHLFGTDKLGRDCLSRIIYGARTSLMMTLSLVAIITAVGTSIGVVAGYMGGKVDTVLMRIVDMMLAFPGIVLAIAIAGMLGGNIVNAILALAAVSWTKYARLGRSLTLKLRQRDFIDAAVTSGSRPLHILWRHILPNILPTIVVTAAMDIGTMIMELAGLSFLGFGAQPPTPEWGLMLNEGRQHIQTAPWLMLYPGAAILMVVTIFNLWGDSLRDIMDPQRSN</sequence>
<evidence type="ECO:0000256" key="7">
    <source>
        <dbReference type="RuleBase" id="RU363032"/>
    </source>
</evidence>
<gene>
    <name evidence="9" type="ORF">EV210_112115</name>
</gene>
<keyword evidence="5 7" id="KW-1133">Transmembrane helix</keyword>
<comment type="similarity">
    <text evidence="7">Belongs to the binding-protein-dependent transport system permease family.</text>
</comment>
<dbReference type="GO" id="GO:0005886">
    <property type="term" value="C:plasma membrane"/>
    <property type="evidence" value="ECO:0007669"/>
    <property type="project" value="UniProtKB-SubCell"/>
</dbReference>
<feature type="domain" description="ABC transmembrane type-1" evidence="8">
    <location>
        <begin position="75"/>
        <end position="260"/>
    </location>
</feature>